<evidence type="ECO:0000256" key="2">
    <source>
        <dbReference type="SAM" id="MobiDB-lite"/>
    </source>
</evidence>
<reference evidence="3 4" key="1">
    <citation type="journal article" date="2013" name="Genome Biol.">
        <title>Comparative genomics of the core and accessory genomes of 48 Sinorhizobium strains comprising five genospecies.</title>
        <authorList>
            <person name="Sugawara M."/>
            <person name="Epstein B."/>
            <person name="Badgley B.D."/>
            <person name="Unno T."/>
            <person name="Xu L."/>
            <person name="Reese J."/>
            <person name="Gyaneshwar P."/>
            <person name="Denny R."/>
            <person name="Mudge J."/>
            <person name="Bharti A.K."/>
            <person name="Farmer A.D."/>
            <person name="May G.D."/>
            <person name="Woodward J.E."/>
            <person name="Medigue C."/>
            <person name="Vallenet D."/>
            <person name="Lajus A."/>
            <person name="Rouy Z."/>
            <person name="Martinez-Vaz B."/>
            <person name="Tiffin P."/>
            <person name="Young N.D."/>
            <person name="Sadowsky M.J."/>
        </authorList>
    </citation>
    <scope>NUCLEOTIDE SEQUENCE [LARGE SCALE GENOMIC DNA]</scope>
    <source>
        <strain evidence="3 4">N6B1</strain>
    </source>
</reference>
<name>A0AAW9TK24_RHIML</name>
<sequence>MRASRDKLQSLIAAEDEAEARRKKERGEEWERYLRREDERKVAQAIKDSQQQLAEIIESWGKAIIVERFFSDVERRMEGVDEALRQHLEGRLKLARQMMGSIDPLDFMANWRAPDDRYRSRYDQSPQPPSGGPKEKQ</sequence>
<gene>
    <name evidence="3" type="ORF">GHK53_03885</name>
</gene>
<accession>A0AAW9TK24</accession>
<protein>
    <submittedName>
        <fullName evidence="3">Uncharacterized protein</fullName>
    </submittedName>
</protein>
<evidence type="ECO:0000256" key="1">
    <source>
        <dbReference type="SAM" id="Coils"/>
    </source>
</evidence>
<evidence type="ECO:0000313" key="4">
    <source>
        <dbReference type="Proteomes" id="UP000429484"/>
    </source>
</evidence>
<dbReference type="RefSeq" id="WP_153349359.1">
    <property type="nucleotide sequence ID" value="NZ_WISR01000044.1"/>
</dbReference>
<feature type="region of interest" description="Disordered" evidence="2">
    <location>
        <begin position="117"/>
        <end position="137"/>
    </location>
</feature>
<dbReference type="Proteomes" id="UP000429484">
    <property type="component" value="Unassembled WGS sequence"/>
</dbReference>
<proteinExistence type="predicted"/>
<evidence type="ECO:0000313" key="3">
    <source>
        <dbReference type="EMBL" id="MQW32008.1"/>
    </source>
</evidence>
<feature type="coiled-coil region" evidence="1">
    <location>
        <begin position="1"/>
        <end position="28"/>
    </location>
</feature>
<dbReference type="AlphaFoldDB" id="A0AAW9TK24"/>
<dbReference type="EMBL" id="WISR01000044">
    <property type="protein sequence ID" value="MQW32008.1"/>
    <property type="molecule type" value="Genomic_DNA"/>
</dbReference>
<organism evidence="3 4">
    <name type="scientific">Rhizobium meliloti</name>
    <name type="common">Ensifer meliloti</name>
    <name type="synonym">Sinorhizobium meliloti</name>
    <dbReference type="NCBI Taxonomy" id="382"/>
    <lineage>
        <taxon>Bacteria</taxon>
        <taxon>Pseudomonadati</taxon>
        <taxon>Pseudomonadota</taxon>
        <taxon>Alphaproteobacteria</taxon>
        <taxon>Hyphomicrobiales</taxon>
        <taxon>Rhizobiaceae</taxon>
        <taxon>Sinorhizobium/Ensifer group</taxon>
        <taxon>Sinorhizobium</taxon>
    </lineage>
</organism>
<keyword evidence="1" id="KW-0175">Coiled coil</keyword>
<comment type="caution">
    <text evidence="3">The sequence shown here is derived from an EMBL/GenBank/DDBJ whole genome shotgun (WGS) entry which is preliminary data.</text>
</comment>